<feature type="chain" id="PRO_5004136672" description="Fimbrial-type adhesion domain-containing protein" evidence="1">
    <location>
        <begin position="24"/>
        <end position="204"/>
    </location>
</feature>
<gene>
    <name evidence="2" type="ORF">F964_03865</name>
</gene>
<dbReference type="eggNOG" id="COG3539">
    <property type="taxonomic scope" value="Bacteria"/>
</dbReference>
<evidence type="ECO:0000313" key="3">
    <source>
        <dbReference type="Proteomes" id="UP000013148"/>
    </source>
</evidence>
<evidence type="ECO:0000313" key="2">
    <source>
        <dbReference type="EMBL" id="ENV15143.1"/>
    </source>
</evidence>
<dbReference type="AlphaFoldDB" id="N8Y6B9"/>
<dbReference type="HOGENOM" id="CLU_1375621_0_0_6"/>
<dbReference type="Gene3D" id="2.60.40.1090">
    <property type="entry name" value="Fimbrial-type adhesion domain"/>
    <property type="match status" value="1"/>
</dbReference>
<dbReference type="EMBL" id="APPJ01000014">
    <property type="protein sequence ID" value="ENV15143.1"/>
    <property type="molecule type" value="Genomic_DNA"/>
</dbReference>
<dbReference type="PATRIC" id="fig|1217656.3.peg.3806"/>
<evidence type="ECO:0008006" key="4">
    <source>
        <dbReference type="Google" id="ProtNLM"/>
    </source>
</evidence>
<accession>N8Y6B9</accession>
<keyword evidence="3" id="KW-1185">Reference proteome</keyword>
<proteinExistence type="predicted"/>
<comment type="caution">
    <text evidence="2">The sequence shown here is derived from an EMBL/GenBank/DDBJ whole genome shotgun (WGS) entry which is preliminary data.</text>
</comment>
<dbReference type="GO" id="GO:0009289">
    <property type="term" value="C:pilus"/>
    <property type="evidence" value="ECO:0007669"/>
    <property type="project" value="InterPro"/>
</dbReference>
<organism evidence="2 3">
    <name type="scientific">Acinetobacter guillouiae NIPH 991</name>
    <dbReference type="NCBI Taxonomy" id="1217656"/>
    <lineage>
        <taxon>Bacteria</taxon>
        <taxon>Pseudomonadati</taxon>
        <taxon>Pseudomonadota</taxon>
        <taxon>Gammaproteobacteria</taxon>
        <taxon>Moraxellales</taxon>
        <taxon>Moraxellaceae</taxon>
        <taxon>Acinetobacter</taxon>
    </lineage>
</organism>
<sequence length="204" mass="22084">MKKLTLATLSTLAFTLASTNVFALDGTITVNGVVTDQTCTLKVYPSVGSAVSGFKDITVRLIPVPKSRFTPNQLVWNEHFYLHLENATATGPCDAATSKAFKGIHLSVSSPNDDLDATNKTLLVNKAEGAGGASSINPVFLQMSSFNGIVDFSAPWGTQLRSRVYRDTINNLTYLNYSVGKFSKTGIVDAQNIHVVVNYTMHYN</sequence>
<protein>
    <recommendedName>
        <fullName evidence="4">Fimbrial-type adhesion domain-containing protein</fullName>
    </recommendedName>
</protein>
<dbReference type="GO" id="GO:0007155">
    <property type="term" value="P:cell adhesion"/>
    <property type="evidence" value="ECO:0007669"/>
    <property type="project" value="InterPro"/>
</dbReference>
<reference evidence="2 3" key="1">
    <citation type="submission" date="2013-02" db="EMBL/GenBank/DDBJ databases">
        <title>The Genome Sequence of Acinetobacter guillouiae NIPH 991.</title>
        <authorList>
            <consortium name="The Broad Institute Genome Sequencing Platform"/>
            <consortium name="The Broad Institute Genome Sequencing Center for Infectious Disease"/>
            <person name="Cerqueira G."/>
            <person name="Feldgarden M."/>
            <person name="Courvalin P."/>
            <person name="Perichon B."/>
            <person name="Grillot-Courvalin C."/>
            <person name="Clermont D."/>
            <person name="Rocha E."/>
            <person name="Yoon E.-J."/>
            <person name="Nemec A."/>
            <person name="Walker B."/>
            <person name="Young S.K."/>
            <person name="Zeng Q."/>
            <person name="Gargeya S."/>
            <person name="Fitzgerald M."/>
            <person name="Haas B."/>
            <person name="Abouelleil A."/>
            <person name="Alvarado L."/>
            <person name="Arachchi H.M."/>
            <person name="Berlin A.M."/>
            <person name="Chapman S.B."/>
            <person name="Dewar J."/>
            <person name="Goldberg J."/>
            <person name="Griggs A."/>
            <person name="Gujja S."/>
            <person name="Hansen M."/>
            <person name="Howarth C."/>
            <person name="Imamovic A."/>
            <person name="Larimer J."/>
            <person name="McCowan C."/>
            <person name="Murphy C."/>
            <person name="Neiman D."/>
            <person name="Pearson M."/>
            <person name="Priest M."/>
            <person name="Roberts A."/>
            <person name="Saif S."/>
            <person name="Shea T."/>
            <person name="Sisk P."/>
            <person name="Sykes S."/>
            <person name="Wortman J."/>
            <person name="Nusbaum C."/>
            <person name="Birren B."/>
        </authorList>
    </citation>
    <scope>NUCLEOTIDE SEQUENCE [LARGE SCALE GENOMIC DNA]</scope>
    <source>
        <strain evidence="2 3">NIPH 991</strain>
    </source>
</reference>
<dbReference type="InterPro" id="IPR008966">
    <property type="entry name" value="Adhesion_dom_sf"/>
</dbReference>
<dbReference type="Proteomes" id="UP000013148">
    <property type="component" value="Unassembled WGS sequence"/>
</dbReference>
<evidence type="ECO:0000256" key="1">
    <source>
        <dbReference type="SAM" id="SignalP"/>
    </source>
</evidence>
<dbReference type="RefSeq" id="WP_004822823.1">
    <property type="nucleotide sequence ID" value="NZ_KB849456.1"/>
</dbReference>
<dbReference type="SUPFAM" id="SSF49401">
    <property type="entry name" value="Bacterial adhesins"/>
    <property type="match status" value="1"/>
</dbReference>
<name>N8Y6B9_ACIGI</name>
<keyword evidence="1" id="KW-0732">Signal</keyword>
<feature type="signal peptide" evidence="1">
    <location>
        <begin position="1"/>
        <end position="23"/>
    </location>
</feature>
<dbReference type="InterPro" id="IPR036937">
    <property type="entry name" value="Adhesion_dom_fimbrial_sf"/>
</dbReference>